<sequence>MSFNKIISNNVSRVLVKYSSLSEVRSPLAPTAVAPELQGPTTSRGLVLGLGSQKTRGIVPSLSISSLLYQIL</sequence>
<gene>
    <name evidence="1" type="ORF">AAHA92_00301</name>
</gene>
<evidence type="ECO:0000313" key="1">
    <source>
        <dbReference type="EMBL" id="KAL1568725.1"/>
    </source>
</evidence>
<organism evidence="1 2">
    <name type="scientific">Salvia divinorum</name>
    <name type="common">Maria pastora</name>
    <name type="synonym">Diviner's sage</name>
    <dbReference type="NCBI Taxonomy" id="28513"/>
    <lineage>
        <taxon>Eukaryota</taxon>
        <taxon>Viridiplantae</taxon>
        <taxon>Streptophyta</taxon>
        <taxon>Embryophyta</taxon>
        <taxon>Tracheophyta</taxon>
        <taxon>Spermatophyta</taxon>
        <taxon>Magnoliopsida</taxon>
        <taxon>eudicotyledons</taxon>
        <taxon>Gunneridae</taxon>
        <taxon>Pentapetalae</taxon>
        <taxon>asterids</taxon>
        <taxon>lamiids</taxon>
        <taxon>Lamiales</taxon>
        <taxon>Lamiaceae</taxon>
        <taxon>Nepetoideae</taxon>
        <taxon>Mentheae</taxon>
        <taxon>Salviinae</taxon>
        <taxon>Salvia</taxon>
        <taxon>Salvia subgen. Calosphace</taxon>
    </lineage>
</organism>
<dbReference type="Proteomes" id="UP001567538">
    <property type="component" value="Unassembled WGS sequence"/>
</dbReference>
<dbReference type="AlphaFoldDB" id="A0ABD1IJ38"/>
<protein>
    <submittedName>
        <fullName evidence="1">Uncharacterized protein</fullName>
    </submittedName>
</protein>
<reference evidence="1 2" key="1">
    <citation type="submission" date="2024-06" db="EMBL/GenBank/DDBJ databases">
        <title>A chromosome level genome sequence of Diviner's sage (Salvia divinorum).</title>
        <authorList>
            <person name="Ford S.A."/>
            <person name="Ro D.-K."/>
            <person name="Ness R.W."/>
            <person name="Phillips M.A."/>
        </authorList>
    </citation>
    <scope>NUCLEOTIDE SEQUENCE [LARGE SCALE GENOMIC DNA]</scope>
    <source>
        <strain evidence="1">SAF-2024a</strain>
        <tissue evidence="1">Leaf</tissue>
    </source>
</reference>
<evidence type="ECO:0000313" key="2">
    <source>
        <dbReference type="Proteomes" id="UP001567538"/>
    </source>
</evidence>
<proteinExistence type="predicted"/>
<name>A0ABD1IJ38_SALDI</name>
<comment type="caution">
    <text evidence="1">The sequence shown here is derived from an EMBL/GenBank/DDBJ whole genome shotgun (WGS) entry which is preliminary data.</text>
</comment>
<dbReference type="EMBL" id="JBEAFC010000001">
    <property type="protein sequence ID" value="KAL1568725.1"/>
    <property type="molecule type" value="Genomic_DNA"/>
</dbReference>
<accession>A0ABD1IJ38</accession>
<keyword evidence="2" id="KW-1185">Reference proteome</keyword>